<gene>
    <name evidence="2" type="ORF">FYJ60_07065</name>
</gene>
<feature type="domain" description="Virulence-associated protein E-like" evidence="1">
    <location>
        <begin position="123"/>
        <end position="348"/>
    </location>
</feature>
<evidence type="ECO:0000313" key="2">
    <source>
        <dbReference type="EMBL" id="MST82071.1"/>
    </source>
</evidence>
<dbReference type="EMBL" id="VUMV01000004">
    <property type="protein sequence ID" value="MST82071.1"/>
    <property type="molecule type" value="Genomic_DNA"/>
</dbReference>
<organism evidence="2 3">
    <name type="scientific">Bilifractor porci</name>
    <dbReference type="NCBI Taxonomy" id="2606636"/>
    <lineage>
        <taxon>Bacteria</taxon>
        <taxon>Bacillati</taxon>
        <taxon>Bacillota</taxon>
        <taxon>Clostridia</taxon>
        <taxon>Lachnospirales</taxon>
        <taxon>Lachnospiraceae</taxon>
        <taxon>Bilifractor</taxon>
    </lineage>
</organism>
<dbReference type="Proteomes" id="UP000466864">
    <property type="component" value="Unassembled WGS sequence"/>
</dbReference>
<keyword evidence="3" id="KW-1185">Reference proteome</keyword>
<dbReference type="AlphaFoldDB" id="A0A7X2P952"/>
<evidence type="ECO:0000313" key="3">
    <source>
        <dbReference type="Proteomes" id="UP000466864"/>
    </source>
</evidence>
<dbReference type="Pfam" id="PF05272">
    <property type="entry name" value="VapE-like_dom"/>
    <property type="match status" value="1"/>
</dbReference>
<protein>
    <submittedName>
        <fullName evidence="2">Virulence-associated protein E</fullName>
    </submittedName>
</protein>
<name>A0A7X2P952_9FIRM</name>
<comment type="caution">
    <text evidence="2">The sequence shown here is derived from an EMBL/GenBank/DDBJ whole genome shotgun (WGS) entry which is preliminary data.</text>
</comment>
<dbReference type="PANTHER" id="PTHR34985">
    <property type="entry name" value="SLR0554 PROTEIN"/>
    <property type="match status" value="1"/>
</dbReference>
<proteinExistence type="predicted"/>
<dbReference type="InterPro" id="IPR007936">
    <property type="entry name" value="VapE-like_dom"/>
</dbReference>
<reference evidence="2 3" key="1">
    <citation type="submission" date="2019-08" db="EMBL/GenBank/DDBJ databases">
        <title>In-depth cultivation of the pig gut microbiome towards novel bacterial diversity and tailored functional studies.</title>
        <authorList>
            <person name="Wylensek D."/>
            <person name="Hitch T.C.A."/>
            <person name="Clavel T."/>
        </authorList>
    </citation>
    <scope>NUCLEOTIDE SEQUENCE [LARGE SCALE GENOMIC DNA]</scope>
    <source>
        <strain evidence="2 3">Oil+RF-744-WCA-WT-13</strain>
    </source>
</reference>
<dbReference type="PANTHER" id="PTHR34985:SF1">
    <property type="entry name" value="SLR0554 PROTEIN"/>
    <property type="match status" value="1"/>
</dbReference>
<sequence>MQLEDLLDQELQNAGKLSVEDVVKELEQTEKGQTRQSIQNCVTVLQKDPVLAGSIRRNELTDKTEIVKDVGWKRRGEAITDTDVNQIRLYMENHYGLTREKQIRAALDIVSSENSFHPIRDYLNTLVWDGVERIRHLLPKYLGAEESDYVYEMTKLMMLGAISRAFRPGCKFEIMLCLVGGQGAGKSTLLRFLAIRDEWFTDDLRRLDDDNVYRKMQGHWFIEMAEMLATTSAKSIELIKSFLSRTKETYKIPYEVHPEDRPRQCVFLGTSNNVNFLPYDKTGNRRFAPVQIDASRAEHHPLENEQECRQYIIDCWAEAMFIYRSGNFKLTFPKEMEETVRAMQTEYMPDDSTFGVIQHFLDTFSGNEVCAIQIYEEAFGQTYDPRNRSVLQPISNTMNAGMPGWSTKTKSHRFASYGTQRAWIRLTDEEGFMQVPDNADIPF</sequence>
<evidence type="ECO:0000259" key="1">
    <source>
        <dbReference type="Pfam" id="PF05272"/>
    </source>
</evidence>
<accession>A0A7X2P952</accession>